<organism evidence="7 8">
    <name type="scientific">Herpetosiphon geysericola</name>
    <dbReference type="NCBI Taxonomy" id="70996"/>
    <lineage>
        <taxon>Bacteria</taxon>
        <taxon>Bacillati</taxon>
        <taxon>Chloroflexota</taxon>
        <taxon>Chloroflexia</taxon>
        <taxon>Herpetosiphonales</taxon>
        <taxon>Herpetosiphonaceae</taxon>
        <taxon>Herpetosiphon</taxon>
    </lineage>
</organism>
<dbReference type="GO" id="GO:0051301">
    <property type="term" value="P:cell division"/>
    <property type="evidence" value="ECO:0007669"/>
    <property type="project" value="InterPro"/>
</dbReference>
<dbReference type="GO" id="GO:0032153">
    <property type="term" value="C:cell division site"/>
    <property type="evidence" value="ECO:0007669"/>
    <property type="project" value="TreeGrafter"/>
</dbReference>
<dbReference type="RefSeq" id="WP_054534635.1">
    <property type="nucleotide sequence ID" value="NZ_LGKP01000021.1"/>
</dbReference>
<dbReference type="GO" id="GO:0015648">
    <property type="term" value="F:lipid-linked peptidoglycan transporter activity"/>
    <property type="evidence" value="ECO:0007669"/>
    <property type="project" value="TreeGrafter"/>
</dbReference>
<dbReference type="STRING" id="70996.SE18_11680"/>
<protein>
    <recommendedName>
        <fullName evidence="9">Rod shape-determining protein RodA</fullName>
    </recommendedName>
</protein>
<evidence type="ECO:0000256" key="4">
    <source>
        <dbReference type="ARBA" id="ARBA00022989"/>
    </source>
</evidence>
<feature type="transmembrane region" description="Helical" evidence="6">
    <location>
        <begin position="120"/>
        <end position="136"/>
    </location>
</feature>
<dbReference type="Proteomes" id="UP000050277">
    <property type="component" value="Unassembled WGS sequence"/>
</dbReference>
<evidence type="ECO:0000313" key="7">
    <source>
        <dbReference type="EMBL" id="KPL86649.1"/>
    </source>
</evidence>
<name>A0A0P6YT52_9CHLR</name>
<feature type="transmembrane region" description="Helical" evidence="6">
    <location>
        <begin position="143"/>
        <end position="160"/>
    </location>
</feature>
<reference evidence="7 8" key="1">
    <citation type="submission" date="2015-07" db="EMBL/GenBank/DDBJ databases">
        <title>Whole genome sequence of Herpetosiphon geysericola DSM 7119.</title>
        <authorList>
            <person name="Hemp J."/>
            <person name="Ward L.M."/>
            <person name="Pace L.A."/>
            <person name="Fischer W.W."/>
        </authorList>
    </citation>
    <scope>NUCLEOTIDE SEQUENCE [LARGE SCALE GENOMIC DNA]</scope>
    <source>
        <strain evidence="7 8">DSM 7119</strain>
    </source>
</reference>
<evidence type="ECO:0000256" key="2">
    <source>
        <dbReference type="ARBA" id="ARBA00022692"/>
    </source>
</evidence>
<feature type="transmembrane region" description="Helical" evidence="6">
    <location>
        <begin position="190"/>
        <end position="208"/>
    </location>
</feature>
<evidence type="ECO:0000256" key="5">
    <source>
        <dbReference type="ARBA" id="ARBA00023136"/>
    </source>
</evidence>
<feature type="transmembrane region" description="Helical" evidence="6">
    <location>
        <begin position="315"/>
        <end position="338"/>
    </location>
</feature>
<accession>A0A0P6YT52</accession>
<keyword evidence="4 6" id="KW-1133">Transmembrane helix</keyword>
<keyword evidence="3" id="KW-0133">Cell shape</keyword>
<dbReference type="GO" id="GO:0005886">
    <property type="term" value="C:plasma membrane"/>
    <property type="evidence" value="ECO:0007669"/>
    <property type="project" value="TreeGrafter"/>
</dbReference>
<dbReference type="OrthoDB" id="9812661at2"/>
<keyword evidence="5 6" id="KW-0472">Membrane</keyword>
<dbReference type="Pfam" id="PF01098">
    <property type="entry name" value="FTSW_RODA_SPOVE"/>
    <property type="match status" value="1"/>
</dbReference>
<evidence type="ECO:0000256" key="3">
    <source>
        <dbReference type="ARBA" id="ARBA00022960"/>
    </source>
</evidence>
<dbReference type="PATRIC" id="fig|70996.4.peg.4011"/>
<sequence length="380" mass="41668">MSTSIRARSWREFNPLMVVAVLLLLAISLPMVYTTTVGSAGTLVFGLGSSFAKHIVWISVGVSLMFGLALLDYQLLRSLAIVLYVAALGLLGMVVALGQVKYGAQSWIGSSQLSFQPTEPAKLMVIIALAAFWSKHGDEPSPWKSVFVSLVILAVPLGLVMLQPDFGSGMVMIGIWLVMSLVANTRWVQYGLLSLLGAPIVVLAWLKFDQYQRERLTVFLTPERCETDIEFRMRACWQIIQSRLAIGNGGLGGMGLLRGVQSQLNYLPVQESDFIFAVTAEELGFIGAAVVIVLQLIIIWQIWRVVERARDPFGRLMVAGIGGLLLVHCLENIGMNLIMMPMTGIPLPFLSYGGSFTLTVLMGIGIVLSVSIRSRRWSFN</sequence>
<evidence type="ECO:0000256" key="1">
    <source>
        <dbReference type="ARBA" id="ARBA00004141"/>
    </source>
</evidence>
<feature type="transmembrane region" description="Helical" evidence="6">
    <location>
        <begin position="78"/>
        <end position="100"/>
    </location>
</feature>
<keyword evidence="2 6" id="KW-0812">Transmembrane</keyword>
<comment type="subcellular location">
    <subcellularLocation>
        <location evidence="1">Membrane</location>
        <topology evidence="1">Multi-pass membrane protein</topology>
    </subcellularLocation>
</comment>
<feature type="transmembrane region" description="Helical" evidence="6">
    <location>
        <begin position="350"/>
        <end position="372"/>
    </location>
</feature>
<evidence type="ECO:0000313" key="8">
    <source>
        <dbReference type="Proteomes" id="UP000050277"/>
    </source>
</evidence>
<dbReference type="PANTHER" id="PTHR30474:SF14">
    <property type="entry name" value="CELL CYCLE PROTEIN"/>
    <property type="match status" value="1"/>
</dbReference>
<evidence type="ECO:0008006" key="9">
    <source>
        <dbReference type="Google" id="ProtNLM"/>
    </source>
</evidence>
<dbReference type="AlphaFoldDB" id="A0A0P6YT52"/>
<feature type="transmembrane region" description="Helical" evidence="6">
    <location>
        <begin position="283"/>
        <end position="303"/>
    </location>
</feature>
<dbReference type="InterPro" id="IPR001182">
    <property type="entry name" value="FtsW/RodA"/>
</dbReference>
<feature type="transmembrane region" description="Helical" evidence="6">
    <location>
        <begin position="50"/>
        <end position="71"/>
    </location>
</feature>
<evidence type="ECO:0000256" key="6">
    <source>
        <dbReference type="SAM" id="Phobius"/>
    </source>
</evidence>
<keyword evidence="8" id="KW-1185">Reference proteome</keyword>
<gene>
    <name evidence="7" type="ORF">SE18_11680</name>
</gene>
<dbReference type="GO" id="GO:0008360">
    <property type="term" value="P:regulation of cell shape"/>
    <property type="evidence" value="ECO:0007669"/>
    <property type="project" value="UniProtKB-KW"/>
</dbReference>
<dbReference type="PANTHER" id="PTHR30474">
    <property type="entry name" value="CELL CYCLE PROTEIN"/>
    <property type="match status" value="1"/>
</dbReference>
<dbReference type="EMBL" id="LGKP01000021">
    <property type="protein sequence ID" value="KPL86649.1"/>
    <property type="molecule type" value="Genomic_DNA"/>
</dbReference>
<comment type="caution">
    <text evidence="7">The sequence shown here is derived from an EMBL/GenBank/DDBJ whole genome shotgun (WGS) entry which is preliminary data.</text>
</comment>
<proteinExistence type="predicted"/>